<keyword evidence="5 6" id="KW-0472">Membrane</keyword>
<dbReference type="Pfam" id="PF07690">
    <property type="entry name" value="MFS_1"/>
    <property type="match status" value="1"/>
</dbReference>
<feature type="transmembrane region" description="Helical" evidence="6">
    <location>
        <begin position="112"/>
        <end position="135"/>
    </location>
</feature>
<keyword evidence="3 6" id="KW-0812">Transmembrane</keyword>
<proteinExistence type="predicted"/>
<feature type="domain" description="Major facilitator superfamily (MFS) profile" evidence="7">
    <location>
        <begin position="42"/>
        <end position="241"/>
    </location>
</feature>
<feature type="transmembrane region" description="Helical" evidence="6">
    <location>
        <begin position="204"/>
        <end position="222"/>
    </location>
</feature>
<evidence type="ECO:0000256" key="6">
    <source>
        <dbReference type="SAM" id="Phobius"/>
    </source>
</evidence>
<dbReference type="PROSITE" id="PS50850">
    <property type="entry name" value="MFS"/>
    <property type="match status" value="1"/>
</dbReference>
<dbReference type="GeneID" id="66127890"/>
<evidence type="ECO:0000256" key="2">
    <source>
        <dbReference type="ARBA" id="ARBA00022448"/>
    </source>
</evidence>
<name>A0AAN6DFI2_PICAN</name>
<dbReference type="InterPro" id="IPR011701">
    <property type="entry name" value="MFS"/>
</dbReference>
<comment type="subcellular location">
    <subcellularLocation>
        <location evidence="1">Membrane</location>
        <topology evidence="1">Multi-pass membrane protein</topology>
    </subcellularLocation>
</comment>
<sequence>MLESEDPVKGAGVVVEVAPSVSTECPFPSAHKRLVRRMDWRIMPILSAMYFLSALDRSNIGNAKVAGMNTDIGISDAQYSTAVSIVYATYLPFMLPGVLLMMRCFNDKKREYLGCMVALWSLVSTFTMFASGYGSLLACRLLLGLFEASFFTSISLIISDFYFQSELSQRVSYLFAASAFSSAFGGLIGTGITKISSGLAPWRYIYLIEGLLSFAGSFWMMFGMPNTPEEVAHGEEEMRVL</sequence>
<protein>
    <recommendedName>
        <fullName evidence="7">Major facilitator superfamily (MFS) profile domain-containing protein</fullName>
    </recommendedName>
</protein>
<evidence type="ECO:0000256" key="5">
    <source>
        <dbReference type="ARBA" id="ARBA00023136"/>
    </source>
</evidence>
<dbReference type="InterPro" id="IPR036259">
    <property type="entry name" value="MFS_trans_sf"/>
</dbReference>
<dbReference type="PANTHER" id="PTHR43791:SF24">
    <property type="entry name" value="NICOTINIC ACID PLASMA MEMBRANE TRANSPORTER"/>
    <property type="match status" value="1"/>
</dbReference>
<comment type="caution">
    <text evidence="8">The sequence shown here is derived from an EMBL/GenBank/DDBJ whole genome shotgun (WGS) entry which is preliminary data.</text>
</comment>
<gene>
    <name evidence="8" type="ORF">KL928_003839</name>
</gene>
<organism evidence="8 9">
    <name type="scientific">Pichia angusta</name>
    <name type="common">Yeast</name>
    <name type="synonym">Hansenula polymorpha</name>
    <dbReference type="NCBI Taxonomy" id="870730"/>
    <lineage>
        <taxon>Eukaryota</taxon>
        <taxon>Fungi</taxon>
        <taxon>Dikarya</taxon>
        <taxon>Ascomycota</taxon>
        <taxon>Saccharomycotina</taxon>
        <taxon>Pichiomycetes</taxon>
        <taxon>Pichiales</taxon>
        <taxon>Pichiaceae</taxon>
        <taxon>Ogataea</taxon>
    </lineage>
</organism>
<evidence type="ECO:0000256" key="3">
    <source>
        <dbReference type="ARBA" id="ARBA00022692"/>
    </source>
</evidence>
<evidence type="ECO:0000256" key="1">
    <source>
        <dbReference type="ARBA" id="ARBA00004141"/>
    </source>
</evidence>
<feature type="transmembrane region" description="Helical" evidence="6">
    <location>
        <begin position="171"/>
        <end position="192"/>
    </location>
</feature>
<dbReference type="InterPro" id="IPR020846">
    <property type="entry name" value="MFS_dom"/>
</dbReference>
<keyword evidence="2" id="KW-0813">Transport</keyword>
<feature type="transmembrane region" description="Helical" evidence="6">
    <location>
        <begin position="80"/>
        <end position="100"/>
    </location>
</feature>
<dbReference type="EMBL" id="JAHLUX010000007">
    <property type="protein sequence ID" value="KAG7817940.1"/>
    <property type="molecule type" value="Genomic_DNA"/>
</dbReference>
<keyword evidence="4 6" id="KW-1133">Transmembrane helix</keyword>
<evidence type="ECO:0000259" key="7">
    <source>
        <dbReference type="PROSITE" id="PS50850"/>
    </source>
</evidence>
<accession>A0AAN6DFI2</accession>
<dbReference type="Gene3D" id="1.20.1250.20">
    <property type="entry name" value="MFS general substrate transporter like domains"/>
    <property type="match status" value="1"/>
</dbReference>
<dbReference type="GO" id="GO:0016020">
    <property type="term" value="C:membrane"/>
    <property type="evidence" value="ECO:0007669"/>
    <property type="project" value="UniProtKB-SubCell"/>
</dbReference>
<evidence type="ECO:0000313" key="8">
    <source>
        <dbReference type="EMBL" id="KAG7817940.1"/>
    </source>
</evidence>
<dbReference type="Proteomes" id="UP001196530">
    <property type="component" value="Unassembled WGS sequence"/>
</dbReference>
<dbReference type="RefSeq" id="XP_043059281.1">
    <property type="nucleotide sequence ID" value="XM_043204470.1"/>
</dbReference>
<feature type="non-terminal residue" evidence="8">
    <location>
        <position position="241"/>
    </location>
</feature>
<evidence type="ECO:0000256" key="4">
    <source>
        <dbReference type="ARBA" id="ARBA00022989"/>
    </source>
</evidence>
<dbReference type="AlphaFoldDB" id="A0AAN6DFI2"/>
<evidence type="ECO:0000313" key="9">
    <source>
        <dbReference type="Proteomes" id="UP001196530"/>
    </source>
</evidence>
<dbReference type="SUPFAM" id="SSF103473">
    <property type="entry name" value="MFS general substrate transporter"/>
    <property type="match status" value="1"/>
</dbReference>
<feature type="transmembrane region" description="Helical" evidence="6">
    <location>
        <begin position="141"/>
        <end position="159"/>
    </location>
</feature>
<dbReference type="PANTHER" id="PTHR43791">
    <property type="entry name" value="PERMEASE-RELATED"/>
    <property type="match status" value="1"/>
</dbReference>
<dbReference type="GO" id="GO:0022857">
    <property type="term" value="F:transmembrane transporter activity"/>
    <property type="evidence" value="ECO:0007669"/>
    <property type="project" value="InterPro"/>
</dbReference>
<reference evidence="8" key="1">
    <citation type="journal article" date="2021" name="G3 (Bethesda)">
        <title>Genomic diversity, chromosomal rearrangements, and interspecies hybridization in the ogataea polymorpha species complex.</title>
        <authorList>
            <person name="Hanson S.J."/>
            <person name="Cinneide E.O."/>
            <person name="Salzberg L.I."/>
            <person name="Wolfe K.H."/>
            <person name="McGowan J."/>
            <person name="Fitzpatrick D.A."/>
            <person name="Matlin K."/>
        </authorList>
    </citation>
    <scope>NUCLEOTIDE SEQUENCE</scope>
    <source>
        <strain evidence="8">61-244</strain>
    </source>
</reference>